<keyword evidence="1" id="KW-0472">Membrane</keyword>
<dbReference type="EMBL" id="CADCVK010000303">
    <property type="protein sequence ID" value="CAA9489150.1"/>
    <property type="molecule type" value="Genomic_DNA"/>
</dbReference>
<name>A0A6J4S589_9ACTN</name>
<evidence type="ECO:0000256" key="1">
    <source>
        <dbReference type="SAM" id="Phobius"/>
    </source>
</evidence>
<keyword evidence="1" id="KW-1133">Transmembrane helix</keyword>
<feature type="transmembrane region" description="Helical" evidence="1">
    <location>
        <begin position="27"/>
        <end position="46"/>
    </location>
</feature>
<keyword evidence="1" id="KW-0812">Transmembrane</keyword>
<feature type="transmembrane region" description="Helical" evidence="1">
    <location>
        <begin position="188"/>
        <end position="207"/>
    </location>
</feature>
<dbReference type="PANTHER" id="PTHR39157">
    <property type="entry name" value="INTEGRAL MEMBRANE PROTEIN-RELATED"/>
    <property type="match status" value="1"/>
</dbReference>
<dbReference type="PANTHER" id="PTHR39157:SF1">
    <property type="entry name" value="DOXX FAMILY PROTEIN"/>
    <property type="match status" value="1"/>
</dbReference>
<dbReference type="AlphaFoldDB" id="A0A6J4S589"/>
<protein>
    <recommendedName>
        <fullName evidence="3">DoxX family membrane protein</fullName>
    </recommendedName>
</protein>
<evidence type="ECO:0000313" key="2">
    <source>
        <dbReference type="EMBL" id="CAA9489150.1"/>
    </source>
</evidence>
<sequence>MNAETVNADTIDDRLLRFFKKELSKEGAYLLPLRLFIGMGWLRAFAEKVADPGWHDGTVLAAFLQERLAGDHVVFPFYRALITEVFLPSAPVLGWIVMIGQLLAGTAILLGLFTNAALLGGLFMNLNFILVGAPNPSAFYFVIQVALFIGGTGAIIGLDALLGRRIRTPLFVAKVGIKSWHFRSKERALLGLAILSFGLAAYCLAHVRTYDPGLSVEDPAMILTVLFGLSSLQAFVSYLRQQPPETARTS</sequence>
<organism evidence="2">
    <name type="scientific">uncultured Rubrobacteraceae bacterium</name>
    <dbReference type="NCBI Taxonomy" id="349277"/>
    <lineage>
        <taxon>Bacteria</taxon>
        <taxon>Bacillati</taxon>
        <taxon>Actinomycetota</taxon>
        <taxon>Rubrobacteria</taxon>
        <taxon>Rubrobacterales</taxon>
        <taxon>Rubrobacteraceae</taxon>
        <taxon>environmental samples</taxon>
    </lineage>
</organism>
<feature type="transmembrane region" description="Helical" evidence="1">
    <location>
        <begin position="219"/>
        <end position="239"/>
    </location>
</feature>
<evidence type="ECO:0008006" key="3">
    <source>
        <dbReference type="Google" id="ProtNLM"/>
    </source>
</evidence>
<feature type="transmembrane region" description="Helical" evidence="1">
    <location>
        <begin position="138"/>
        <end position="162"/>
    </location>
</feature>
<reference evidence="2" key="1">
    <citation type="submission" date="2020-02" db="EMBL/GenBank/DDBJ databases">
        <authorList>
            <person name="Meier V. D."/>
        </authorList>
    </citation>
    <scope>NUCLEOTIDE SEQUENCE</scope>
    <source>
        <strain evidence="2">AVDCRST_MAG12</strain>
    </source>
</reference>
<accession>A0A6J4S589</accession>
<proteinExistence type="predicted"/>
<gene>
    <name evidence="2" type="ORF">AVDCRST_MAG12-1991</name>
</gene>
<feature type="transmembrane region" description="Helical" evidence="1">
    <location>
        <begin position="109"/>
        <end position="132"/>
    </location>
</feature>
<feature type="transmembrane region" description="Helical" evidence="1">
    <location>
        <begin position="77"/>
        <end position="97"/>
    </location>
</feature>